<accession>A0A382J0Q3</accession>
<dbReference type="EMBL" id="UINC01070483">
    <property type="protein sequence ID" value="SVC04663.1"/>
    <property type="molecule type" value="Genomic_DNA"/>
</dbReference>
<proteinExistence type="predicted"/>
<dbReference type="AlphaFoldDB" id="A0A382J0Q3"/>
<feature type="non-terminal residue" evidence="1">
    <location>
        <position position="207"/>
    </location>
</feature>
<reference evidence="1" key="1">
    <citation type="submission" date="2018-05" db="EMBL/GenBank/DDBJ databases">
        <authorList>
            <person name="Lanie J.A."/>
            <person name="Ng W.-L."/>
            <person name="Kazmierczak K.M."/>
            <person name="Andrzejewski T.M."/>
            <person name="Davidsen T.M."/>
            <person name="Wayne K.J."/>
            <person name="Tettelin H."/>
            <person name="Glass J.I."/>
            <person name="Rusch D."/>
            <person name="Podicherti R."/>
            <person name="Tsui H.-C.T."/>
            <person name="Winkler M.E."/>
        </authorList>
    </citation>
    <scope>NUCLEOTIDE SEQUENCE</scope>
</reference>
<protein>
    <submittedName>
        <fullName evidence="1">Uncharacterized protein</fullName>
    </submittedName>
</protein>
<sequence length="207" mass="23886">MTVSENPYRIREEPGQRILEIDYSKSVKSPSIENSETIMADTLNKIIKSGEVTQIEFKQQEDILYPTDQTKILDELASMIKDLVENAKILVEAYVKTIEDPSDYPGRLEFLKSTVNYGLKEDPLASYLRILARIDKEQKIGENISRESTQSRQVFITTLTSLKDRFEKLSLFKLAQPHLSKHKPGSREVYRQIFSPIIKPNFIYAKL</sequence>
<name>A0A382J0Q3_9ZZZZ</name>
<gene>
    <name evidence="1" type="ORF">METZ01_LOCUS257517</name>
</gene>
<evidence type="ECO:0000313" key="1">
    <source>
        <dbReference type="EMBL" id="SVC04663.1"/>
    </source>
</evidence>
<organism evidence="1">
    <name type="scientific">marine metagenome</name>
    <dbReference type="NCBI Taxonomy" id="408172"/>
    <lineage>
        <taxon>unclassified sequences</taxon>
        <taxon>metagenomes</taxon>
        <taxon>ecological metagenomes</taxon>
    </lineage>
</organism>